<feature type="non-terminal residue" evidence="1">
    <location>
        <position position="1"/>
    </location>
</feature>
<dbReference type="AlphaFoldDB" id="A0A9N9DF73"/>
<accession>A0A9N9DF73</accession>
<dbReference type="EMBL" id="CAJVPY010005130">
    <property type="protein sequence ID" value="CAG8636126.1"/>
    <property type="molecule type" value="Genomic_DNA"/>
</dbReference>
<organism evidence="1 2">
    <name type="scientific">Dentiscutata erythropus</name>
    <dbReference type="NCBI Taxonomy" id="1348616"/>
    <lineage>
        <taxon>Eukaryota</taxon>
        <taxon>Fungi</taxon>
        <taxon>Fungi incertae sedis</taxon>
        <taxon>Mucoromycota</taxon>
        <taxon>Glomeromycotina</taxon>
        <taxon>Glomeromycetes</taxon>
        <taxon>Diversisporales</taxon>
        <taxon>Gigasporaceae</taxon>
        <taxon>Dentiscutata</taxon>
    </lineage>
</organism>
<gene>
    <name evidence="1" type="ORF">DERYTH_LOCUS9405</name>
</gene>
<dbReference type="Proteomes" id="UP000789405">
    <property type="component" value="Unassembled WGS sequence"/>
</dbReference>
<proteinExistence type="predicted"/>
<reference evidence="1" key="1">
    <citation type="submission" date="2021-06" db="EMBL/GenBank/DDBJ databases">
        <authorList>
            <person name="Kallberg Y."/>
            <person name="Tangrot J."/>
            <person name="Rosling A."/>
        </authorList>
    </citation>
    <scope>NUCLEOTIDE SEQUENCE</scope>
    <source>
        <strain evidence="1">MA453B</strain>
    </source>
</reference>
<protein>
    <submittedName>
        <fullName evidence="1">2624_t:CDS:1</fullName>
    </submittedName>
</protein>
<evidence type="ECO:0000313" key="2">
    <source>
        <dbReference type="Proteomes" id="UP000789405"/>
    </source>
</evidence>
<comment type="caution">
    <text evidence="1">The sequence shown here is derived from an EMBL/GenBank/DDBJ whole genome shotgun (WGS) entry which is preliminary data.</text>
</comment>
<sequence length="66" mass="7254">ECVGGRVCWEGIRRVCWGSVCVREVSGKGSIMEGGCHWEKGGYRGSCNCRERGKRLSETGCIVSEK</sequence>
<evidence type="ECO:0000313" key="1">
    <source>
        <dbReference type="EMBL" id="CAG8636126.1"/>
    </source>
</evidence>
<keyword evidence="2" id="KW-1185">Reference proteome</keyword>
<name>A0A9N9DF73_9GLOM</name>